<dbReference type="Pfam" id="PF02797">
    <property type="entry name" value="Chal_sti_synt_C"/>
    <property type="match status" value="1"/>
</dbReference>
<dbReference type="InterPro" id="IPR012392">
    <property type="entry name" value="3-ktacl-CoA_syn"/>
</dbReference>
<reference evidence="1 2" key="1">
    <citation type="journal article" date="2007" name="Science">
        <title>Genomic minimalism in the early diverging intestinal parasite Giardia lamblia.</title>
        <authorList>
            <person name="Morrison H.G."/>
            <person name="McArthur A.G."/>
            <person name="Gillin F.D."/>
            <person name="Aley S.B."/>
            <person name="Adam R.D."/>
            <person name="Olsen G.J."/>
            <person name="Best A.A."/>
            <person name="Cande W.Z."/>
            <person name="Chen F."/>
            <person name="Cipriano M.J."/>
            <person name="Davids B.J."/>
            <person name="Dawson S.C."/>
            <person name="Elmendorf H.G."/>
            <person name="Hehl A.B."/>
            <person name="Holder M.E."/>
            <person name="Huse S.M."/>
            <person name="Kim U.U."/>
            <person name="Lasek-Nesselquist E."/>
            <person name="Manning G."/>
            <person name="Nigam A."/>
            <person name="Nixon J.E."/>
            <person name="Palm D."/>
            <person name="Passamaneck N.E."/>
            <person name="Prabhu A."/>
            <person name="Reich C.I."/>
            <person name="Reiner D.S."/>
            <person name="Samuelson J."/>
            <person name="Svard S.G."/>
            <person name="Sogin M.L."/>
        </authorList>
    </citation>
    <scope>NUCLEOTIDE SEQUENCE [LARGE SCALE GENOMIC DNA]</scope>
    <source>
        <strain evidence="1 2">WB C6</strain>
    </source>
</reference>
<evidence type="ECO:0000313" key="1">
    <source>
        <dbReference type="EMBL" id="KAE8305206.1"/>
    </source>
</evidence>
<proteinExistence type="predicted"/>
<dbReference type="KEGG" id="gla:GL50803_0092729"/>
<comment type="caution">
    <text evidence="1">The sequence shown here is derived from an EMBL/GenBank/DDBJ whole genome shotgun (WGS) entry which is preliminary data.</text>
</comment>
<dbReference type="GeneID" id="5701010"/>
<dbReference type="Gene3D" id="3.40.47.10">
    <property type="match status" value="1"/>
</dbReference>
<dbReference type="InterPro" id="IPR016039">
    <property type="entry name" value="Thiolase-like"/>
</dbReference>
<dbReference type="InterPro" id="IPR013601">
    <property type="entry name" value="FAE1_typ3_polyketide_synth"/>
</dbReference>
<dbReference type="AlphaFoldDB" id="A8BBZ1"/>
<dbReference type="CDD" id="cd00831">
    <property type="entry name" value="CHS_like"/>
    <property type="match status" value="1"/>
</dbReference>
<dbReference type="InterPro" id="IPR012328">
    <property type="entry name" value="Chalcone/stilbene_synt_C"/>
</dbReference>
<dbReference type="SMR" id="A8BBZ1"/>
<dbReference type="STRING" id="184922.A8BBZ1"/>
<dbReference type="GO" id="GO:0006633">
    <property type="term" value="P:fatty acid biosynthetic process"/>
    <property type="evidence" value="ECO:0007669"/>
    <property type="project" value="InterPro"/>
</dbReference>
<dbReference type="Proteomes" id="UP000001548">
    <property type="component" value="Unassembled WGS sequence"/>
</dbReference>
<dbReference type="GO" id="GO:0016020">
    <property type="term" value="C:membrane"/>
    <property type="evidence" value="ECO:0007669"/>
    <property type="project" value="InterPro"/>
</dbReference>
<organism evidence="1 2">
    <name type="scientific">Giardia intestinalis (strain ATCC 50803 / WB clone C6)</name>
    <name type="common">Giardia lamblia</name>
    <dbReference type="NCBI Taxonomy" id="184922"/>
    <lineage>
        <taxon>Eukaryota</taxon>
        <taxon>Metamonada</taxon>
        <taxon>Diplomonadida</taxon>
        <taxon>Hexamitidae</taxon>
        <taxon>Giardiinae</taxon>
        <taxon>Giardia</taxon>
    </lineage>
</organism>
<dbReference type="Pfam" id="PF08392">
    <property type="entry name" value="FAE1_CUT1_RppA"/>
    <property type="match status" value="1"/>
</dbReference>
<keyword evidence="2" id="KW-1185">Reference proteome</keyword>
<evidence type="ECO:0000313" key="2">
    <source>
        <dbReference type="Proteomes" id="UP000001548"/>
    </source>
</evidence>
<dbReference type="SUPFAM" id="SSF53901">
    <property type="entry name" value="Thiolase-like"/>
    <property type="match status" value="2"/>
</dbReference>
<dbReference type="VEuPathDB" id="GiardiaDB:GL50803_92729"/>
<dbReference type="OMA" id="WYELNFI"/>
<dbReference type="PANTHER" id="PTHR31561">
    <property type="entry name" value="3-KETOACYL-COA SYNTHASE"/>
    <property type="match status" value="1"/>
</dbReference>
<gene>
    <name evidence="1" type="ORF">GL50803_0092729</name>
</gene>
<name>A8BBZ1_GIAIC</name>
<sequence length="546" mass="61431">MAGWSWLHAAEYAWDWAADGINYRVIPELQSSPLVLCCLCVTTVLLITVAYMRAAAADARALYLLDFAVFQPDEEIYKTTNEQLLNLALESFHYPAESMKFMRRICEGTGLGPSTHIPRSLRDFNCTIKTAREEAELVIFGAIDALLEKTGIDPKAISGVVTNCSLFCPTPSFSAMIVNKYGLNKNVRSFSLGGMGCSASIIGVDLIRAIMHDSPGLILLVSTENMTQNFYRGEERSMLMQNVLFRMGCSAVLFSNNPSYRIKGSRSDARDPKTIYAKYKLLGLVRTHHGGSDDSYRCVYQTADQKGNIGVIINKSVPRCAGKALHDNMKIVFKKFMPVTEICRFLWHQMLSNVRKTSRKDAAPFMPNVGKIFNHLCFHTGGRAVLDEMERLLHLSEQQMAASRATLYRYGNTSSSSVWYELAYHECQSGVKPGHKVWQIAFGSGFKCNSVVWQATDAYHMTVPTTFDKTNPDFSWDLAKQTSHLLSDYEKARDYDKECAINTQKDDDKDYKGFCSRFKDRLERDFGTKGCDVKEILAKTCTEMVN</sequence>
<dbReference type="EMBL" id="AACB03000001">
    <property type="protein sequence ID" value="KAE8305206.1"/>
    <property type="molecule type" value="Genomic_DNA"/>
</dbReference>
<accession>A8BBZ1</accession>
<dbReference type="HOGENOM" id="CLU_013238_2_1_1"/>
<protein>
    <submittedName>
        <fullName evidence="1">3-ketoacyl-CoA synthase</fullName>
    </submittedName>
</protein>
<dbReference type="GO" id="GO:0016747">
    <property type="term" value="F:acyltransferase activity, transferring groups other than amino-acyl groups"/>
    <property type="evidence" value="ECO:0007669"/>
    <property type="project" value="InterPro"/>
</dbReference>
<dbReference type="RefSeq" id="XP_001708101.1">
    <property type="nucleotide sequence ID" value="XM_001708049.1"/>
</dbReference>